<evidence type="ECO:0000313" key="1">
    <source>
        <dbReference type="EMBL" id="MBX41881.1"/>
    </source>
</evidence>
<reference evidence="1" key="1">
    <citation type="submission" date="2018-02" db="EMBL/GenBank/DDBJ databases">
        <title>Rhizophora mucronata_Transcriptome.</title>
        <authorList>
            <person name="Meera S.P."/>
            <person name="Sreeshan A."/>
            <person name="Augustine A."/>
        </authorList>
    </citation>
    <scope>NUCLEOTIDE SEQUENCE</scope>
    <source>
        <tissue evidence="1">Leaf</tissue>
    </source>
</reference>
<dbReference type="EMBL" id="GGEC01061397">
    <property type="protein sequence ID" value="MBX41881.1"/>
    <property type="molecule type" value="Transcribed_RNA"/>
</dbReference>
<sequence length="210" mass="23662">MLGFTSSKTWVEPETRLATLIPCRKSNFRQLLQLHNHPNQSNLTILIQGSLTTIRGNVAQKTKEFTIPLQSQNLQTPVPPTHLEDPPNIKSGDDQLQILPSSSLPLSLLVVTAMPRSGLNQVLRQTTRLLFRIARRSRISATHCHQNSGLTAFLQLNRLMTWCRCQALMAANSILMLMTLSSMWIRDLSKGNSISWMFLTTYPILISLQS</sequence>
<protein>
    <submittedName>
        <fullName evidence="1">Transcription repressor OFP1-like</fullName>
    </submittedName>
</protein>
<dbReference type="AlphaFoldDB" id="A0A2P2NHA7"/>
<accession>A0A2P2NHA7</accession>
<name>A0A2P2NHA7_RHIMU</name>
<proteinExistence type="predicted"/>
<organism evidence="1">
    <name type="scientific">Rhizophora mucronata</name>
    <name type="common">Asiatic mangrove</name>
    <dbReference type="NCBI Taxonomy" id="61149"/>
    <lineage>
        <taxon>Eukaryota</taxon>
        <taxon>Viridiplantae</taxon>
        <taxon>Streptophyta</taxon>
        <taxon>Embryophyta</taxon>
        <taxon>Tracheophyta</taxon>
        <taxon>Spermatophyta</taxon>
        <taxon>Magnoliopsida</taxon>
        <taxon>eudicotyledons</taxon>
        <taxon>Gunneridae</taxon>
        <taxon>Pentapetalae</taxon>
        <taxon>rosids</taxon>
        <taxon>fabids</taxon>
        <taxon>Malpighiales</taxon>
        <taxon>Rhizophoraceae</taxon>
        <taxon>Rhizophora</taxon>
    </lineage>
</organism>